<organism evidence="2 3">
    <name type="scientific">Megasphaera hominis</name>
    <dbReference type="NCBI Taxonomy" id="159836"/>
    <lineage>
        <taxon>Bacteria</taxon>
        <taxon>Bacillati</taxon>
        <taxon>Bacillota</taxon>
        <taxon>Negativicutes</taxon>
        <taxon>Veillonellales</taxon>
        <taxon>Veillonellaceae</taxon>
        <taxon>Megasphaera</taxon>
    </lineage>
</organism>
<dbReference type="EMBL" id="JACOGK010000008">
    <property type="protein sequence ID" value="MBC3536414.1"/>
    <property type="molecule type" value="Genomic_DNA"/>
</dbReference>
<reference evidence="2 3" key="1">
    <citation type="submission" date="2020-08" db="EMBL/GenBank/DDBJ databases">
        <authorList>
            <person name="Liu C."/>
            <person name="Sun Q."/>
        </authorList>
    </citation>
    <scope>NUCLEOTIDE SEQUENCE [LARGE SCALE GENOMIC DNA]</scope>
    <source>
        <strain evidence="2 3">NSJ-59</strain>
    </source>
</reference>
<accession>A0ABR6VGL2</accession>
<keyword evidence="1" id="KW-1133">Transmembrane helix</keyword>
<feature type="transmembrane region" description="Helical" evidence="1">
    <location>
        <begin position="54"/>
        <end position="72"/>
    </location>
</feature>
<keyword evidence="3" id="KW-1185">Reference proteome</keyword>
<gene>
    <name evidence="2" type="ORF">H8J70_04005</name>
</gene>
<evidence type="ECO:0000256" key="1">
    <source>
        <dbReference type="SAM" id="Phobius"/>
    </source>
</evidence>
<protein>
    <submittedName>
        <fullName evidence="2">Uncharacterized protein</fullName>
    </submittedName>
</protein>
<feature type="transmembrane region" description="Helical" evidence="1">
    <location>
        <begin position="120"/>
        <end position="141"/>
    </location>
</feature>
<feature type="transmembrane region" description="Helical" evidence="1">
    <location>
        <begin position="78"/>
        <end position="99"/>
    </location>
</feature>
<dbReference type="Proteomes" id="UP000606870">
    <property type="component" value="Unassembled WGS sequence"/>
</dbReference>
<sequence>MEYVRLLLSNQAGAAAVWKLVAAGIAMAIFLFGLGIRVLKENKGFNDIERKCKISAYFFVLAGSLIMYGAMWERIQSIFTLLSGCGFMGIGIILFGYGVKWEKETMGSDGLKYRIPYKTFLVLGWTVVLLTSFLGACLFVKQQ</sequence>
<feature type="transmembrane region" description="Helical" evidence="1">
    <location>
        <begin position="12"/>
        <end position="34"/>
    </location>
</feature>
<comment type="caution">
    <text evidence="2">The sequence shown here is derived from an EMBL/GenBank/DDBJ whole genome shotgun (WGS) entry which is preliminary data.</text>
</comment>
<dbReference type="RefSeq" id="WP_186502574.1">
    <property type="nucleotide sequence ID" value="NZ_JACOGK010000008.1"/>
</dbReference>
<evidence type="ECO:0000313" key="2">
    <source>
        <dbReference type="EMBL" id="MBC3536414.1"/>
    </source>
</evidence>
<proteinExistence type="predicted"/>
<keyword evidence="1" id="KW-0472">Membrane</keyword>
<evidence type="ECO:0000313" key="3">
    <source>
        <dbReference type="Proteomes" id="UP000606870"/>
    </source>
</evidence>
<name>A0ABR6VGL2_9FIRM</name>
<keyword evidence="1" id="KW-0812">Transmembrane</keyword>